<keyword evidence="4" id="KW-1185">Reference proteome</keyword>
<dbReference type="EMBL" id="MH590599">
    <property type="protein sequence ID" value="AXH70084.1"/>
    <property type="molecule type" value="Genomic_DNA"/>
</dbReference>
<keyword evidence="1" id="KW-0472">Membrane</keyword>
<evidence type="ECO:0000256" key="1">
    <source>
        <dbReference type="SAM" id="Phobius"/>
    </source>
</evidence>
<proteinExistence type="predicted"/>
<feature type="transmembrane region" description="Helical" evidence="1">
    <location>
        <begin position="20"/>
        <end position="44"/>
    </location>
</feature>
<dbReference type="EMBL" id="MH590599">
    <property type="protein sequence ID" value="AXH69886.1"/>
    <property type="molecule type" value="Genomic_DNA"/>
</dbReference>
<evidence type="ECO:0000313" key="3">
    <source>
        <dbReference type="EMBL" id="AXH70084.1"/>
    </source>
</evidence>
<dbReference type="Proteomes" id="UP000259862">
    <property type="component" value="Segment"/>
</dbReference>
<name>A0A345MH55_9CAUD</name>
<dbReference type="KEGG" id="vg:55610293"/>
<protein>
    <submittedName>
        <fullName evidence="2">Uncharacterized protein</fullName>
    </submittedName>
</protein>
<keyword evidence="1" id="KW-0812">Transmembrane</keyword>
<sequence>MYNVKGPITASNVTGPMAVLLFLLNAGISVFLIMLVGFFLHIGWNWV</sequence>
<gene>
    <name evidence="2" type="primary">14</name>
    <name evidence="3" type="synonym">272</name>
    <name evidence="2" type="ORF">SEA_KARIMAC_14</name>
    <name evidence="3" type="ORF">SEA_KARIMAC_272</name>
</gene>
<reference evidence="2 4" key="1">
    <citation type="submission" date="2018-07" db="EMBL/GenBank/DDBJ databases">
        <authorList>
            <person name="Hale R.H."/>
            <person name="Adeyemo E.A."/>
            <person name="Delwel I.O."/>
            <person name="Garcia C."/>
            <person name="Hamid F."/>
            <person name="Martinez A."/>
            <person name="Perez Osorio E."/>
            <person name="Smith B."/>
            <person name="Standridge C.A."/>
            <person name="Bhuiyan S."/>
            <person name="Visi D.K."/>
            <person name="Allen M.S."/>
            <person name="Hughes L.E."/>
            <person name="Garlena R.A."/>
            <person name="Russell D.A."/>
            <person name="Pope W.H."/>
            <person name="Jacobs-Sera D."/>
            <person name="Hatfull G.F."/>
        </authorList>
    </citation>
    <scope>NUCLEOTIDE SEQUENCE [LARGE SCALE GENOMIC DNA]</scope>
</reference>
<keyword evidence="1" id="KW-1133">Transmembrane helix</keyword>
<evidence type="ECO:0000313" key="2">
    <source>
        <dbReference type="EMBL" id="AXH69886.1"/>
    </source>
</evidence>
<dbReference type="RefSeq" id="YP_009840187.1">
    <property type="nucleotide sequence ID" value="NC_048724.1"/>
</dbReference>
<accession>A0A345MH55</accession>
<evidence type="ECO:0000313" key="4">
    <source>
        <dbReference type="Proteomes" id="UP000259862"/>
    </source>
</evidence>
<organism evidence="2 4">
    <name type="scientific">Streptomyces phage Karimac</name>
    <dbReference type="NCBI Taxonomy" id="2283303"/>
    <lineage>
        <taxon>Viruses</taxon>
        <taxon>Duplodnaviria</taxon>
        <taxon>Heunggongvirae</taxon>
        <taxon>Uroviricota</taxon>
        <taxon>Caudoviricetes</taxon>
        <taxon>Stanwilliamsviridae</taxon>
        <taxon>Boydwoodruffvirinae</taxon>
        <taxon>Karimacvirus</taxon>
        <taxon>Karimacvirus karimac</taxon>
        <taxon>Streptomyces virus Karimac</taxon>
    </lineage>
</organism>
<dbReference type="GeneID" id="55610293"/>